<evidence type="ECO:0000313" key="1">
    <source>
        <dbReference type="EMBL" id="KDA52843.1"/>
    </source>
</evidence>
<organism evidence="1 2">
    <name type="scientific">Thermoanaerobaculum aquaticum</name>
    <dbReference type="NCBI Taxonomy" id="1312852"/>
    <lineage>
        <taxon>Bacteria</taxon>
        <taxon>Pseudomonadati</taxon>
        <taxon>Acidobacteriota</taxon>
        <taxon>Thermoanaerobaculia</taxon>
        <taxon>Thermoanaerobaculales</taxon>
        <taxon>Thermoanaerobaculaceae</taxon>
        <taxon>Thermoanaerobaculum</taxon>
    </lineage>
</organism>
<gene>
    <name evidence="1" type="ORF">EG19_10125</name>
</gene>
<dbReference type="Proteomes" id="UP000027284">
    <property type="component" value="Unassembled WGS sequence"/>
</dbReference>
<sequence>MSPVAFGCSLALRWDGVYIKDMSLLLAAVRDAGLILCLSAQTGDPCTVSPIVVEAEVAPAAAAAKGRFSWRVDGKEVYSGILTFEGGRPQRVAMVLEPRKPEHLVSLEVKIGKTKSRRDLRLSRAICPFLLQLEDFSLSPKGVELVVTNRGPFPSGPGVLEWRINGVRSHRNQVDSIPPGGRALFLLPAETSGMLEKALTQLFLFGGRRRVPVVVSARLEFAPNLLYPGIEQFDLVAGYLERAPYFEWRQGWWNDLDQRPVQRFPEFPPQTHLPPPPRR</sequence>
<comment type="caution">
    <text evidence="1">The sequence shown here is derived from an EMBL/GenBank/DDBJ whole genome shotgun (WGS) entry which is preliminary data.</text>
</comment>
<protein>
    <submittedName>
        <fullName evidence="1">Uncharacterized protein</fullName>
    </submittedName>
</protein>
<proteinExistence type="predicted"/>
<dbReference type="AlphaFoldDB" id="A0A062XPW8"/>
<dbReference type="STRING" id="1312852.EG19_10125"/>
<accession>A0A062XPW8</accession>
<dbReference type="EMBL" id="JMFG01000053">
    <property type="protein sequence ID" value="KDA52843.1"/>
    <property type="molecule type" value="Genomic_DNA"/>
</dbReference>
<name>A0A062XPW8_9BACT</name>
<keyword evidence="2" id="KW-1185">Reference proteome</keyword>
<evidence type="ECO:0000313" key="2">
    <source>
        <dbReference type="Proteomes" id="UP000027284"/>
    </source>
</evidence>
<reference evidence="1 2" key="1">
    <citation type="submission" date="2014-04" db="EMBL/GenBank/DDBJ databases">
        <title>The Genome Sequence of Thermoanaerobaculum aquaticum MP-01, The First Cultivated Group 23 Acidobacterium.</title>
        <authorList>
            <person name="Stamps B.W."/>
            <person name="Losey N.A."/>
            <person name="Lawson P.A."/>
            <person name="Stevenson B.S."/>
        </authorList>
    </citation>
    <scope>NUCLEOTIDE SEQUENCE [LARGE SCALE GENOMIC DNA]</scope>
    <source>
        <strain evidence="1 2">MP-01</strain>
    </source>
</reference>